<dbReference type="RefSeq" id="WP_013302385.1">
    <property type="nucleotide sequence ID" value="NC_019552.1"/>
</dbReference>
<proteinExistence type="predicted"/>
<evidence type="ECO:0000256" key="3">
    <source>
        <dbReference type="ARBA" id="ARBA00022676"/>
    </source>
</evidence>
<feature type="domain" description="Nucleoside phosphorylase" evidence="6">
    <location>
        <begin position="14"/>
        <end position="214"/>
    </location>
</feature>
<sequence length="232" mass="25864">MTPHISAEKNQIAKIVLMPGDPLRAKFIAENYLEEAELVSSVRNVYIYTGFFKGKRISVAASGMGTGSIGIYAYELFKFYDVEKIVRIGSAGSYREDLKVHEILVAEEAISDSCAFAQLMLNKKKHLIHSDKDLVAELLSIANKKGINVSLERVHSTDAFYSQRPLEQTIELTKASAVEMESFALFVVAKLLNKKAASLLTVSDNLITKEELNPLERQNGFTKMMEIALEIK</sequence>
<dbReference type="Pfam" id="PF01048">
    <property type="entry name" value="PNP_UDP_1"/>
    <property type="match status" value="1"/>
</dbReference>
<dbReference type="EC" id="2.4.2.3" evidence="1"/>
<dbReference type="InterPro" id="IPR000845">
    <property type="entry name" value="Nucleoside_phosphorylase_d"/>
</dbReference>
<dbReference type="GO" id="GO:0004731">
    <property type="term" value="F:purine-nucleoside phosphorylase activity"/>
    <property type="evidence" value="ECO:0007669"/>
    <property type="project" value="InterPro"/>
</dbReference>
<evidence type="ECO:0000256" key="5">
    <source>
        <dbReference type="ARBA" id="ARBA00048447"/>
    </source>
</evidence>
<keyword evidence="4" id="KW-0808">Transferase</keyword>
<dbReference type="Gene3D" id="3.40.50.1580">
    <property type="entry name" value="Nucleoside phosphorylase domain"/>
    <property type="match status" value="1"/>
</dbReference>
<dbReference type="AlphaFoldDB" id="A0AAI8FE37"/>
<dbReference type="GO" id="GO:0005829">
    <property type="term" value="C:cytosol"/>
    <property type="evidence" value="ECO:0007669"/>
    <property type="project" value="TreeGrafter"/>
</dbReference>
<dbReference type="PANTHER" id="PTHR43691:SF11">
    <property type="entry name" value="FI09636P-RELATED"/>
    <property type="match status" value="1"/>
</dbReference>
<dbReference type="KEGG" id="mhs:MOS_653"/>
<dbReference type="NCBIfam" id="TIGR00107">
    <property type="entry name" value="deoD"/>
    <property type="match status" value="1"/>
</dbReference>
<dbReference type="InterPro" id="IPR035994">
    <property type="entry name" value="Nucleoside_phosphorylase_sf"/>
</dbReference>
<dbReference type="SUPFAM" id="SSF53167">
    <property type="entry name" value="Purine and uridine phosphorylases"/>
    <property type="match status" value="1"/>
</dbReference>
<evidence type="ECO:0000313" key="8">
    <source>
        <dbReference type="Proteomes" id="UP000009399"/>
    </source>
</evidence>
<keyword evidence="3" id="KW-0328">Glycosyltransferase</keyword>
<dbReference type="Proteomes" id="UP000009399">
    <property type="component" value="Chromosome"/>
</dbReference>
<dbReference type="InterPro" id="IPR004402">
    <property type="entry name" value="DeoD-type"/>
</dbReference>
<accession>A0AAI8FE37</accession>
<dbReference type="CDD" id="cd09006">
    <property type="entry name" value="PNP_EcPNPI-like"/>
    <property type="match status" value="1"/>
</dbReference>
<evidence type="ECO:0000256" key="1">
    <source>
        <dbReference type="ARBA" id="ARBA00011888"/>
    </source>
</evidence>
<organism evidence="7 8">
    <name type="scientific">Mesomycoplasma hyorhinis SK76</name>
    <dbReference type="NCBI Taxonomy" id="1118964"/>
    <lineage>
        <taxon>Bacteria</taxon>
        <taxon>Bacillati</taxon>
        <taxon>Mycoplasmatota</taxon>
        <taxon>Mycoplasmoidales</taxon>
        <taxon>Metamycoplasmataceae</taxon>
        <taxon>Mesomycoplasma</taxon>
    </lineage>
</organism>
<dbReference type="GO" id="GO:0004850">
    <property type="term" value="F:uridine phosphorylase activity"/>
    <property type="evidence" value="ECO:0007669"/>
    <property type="project" value="UniProtKB-EC"/>
</dbReference>
<dbReference type="EMBL" id="CP003914">
    <property type="protein sequence ID" value="AFX74556.1"/>
    <property type="molecule type" value="Genomic_DNA"/>
</dbReference>
<evidence type="ECO:0000313" key="7">
    <source>
        <dbReference type="EMBL" id="AFX74556.1"/>
    </source>
</evidence>
<evidence type="ECO:0000256" key="2">
    <source>
        <dbReference type="ARBA" id="ARBA00021980"/>
    </source>
</evidence>
<dbReference type="PANTHER" id="PTHR43691">
    <property type="entry name" value="URIDINE PHOSPHORYLASE"/>
    <property type="match status" value="1"/>
</dbReference>
<evidence type="ECO:0000256" key="4">
    <source>
        <dbReference type="ARBA" id="ARBA00022679"/>
    </source>
</evidence>
<dbReference type="NCBIfam" id="NF004489">
    <property type="entry name" value="PRK05819.1"/>
    <property type="match status" value="1"/>
</dbReference>
<comment type="catalytic activity">
    <reaction evidence="5">
        <text>uridine + phosphate = alpha-D-ribose 1-phosphate + uracil</text>
        <dbReference type="Rhea" id="RHEA:24388"/>
        <dbReference type="ChEBI" id="CHEBI:16704"/>
        <dbReference type="ChEBI" id="CHEBI:17568"/>
        <dbReference type="ChEBI" id="CHEBI:43474"/>
        <dbReference type="ChEBI" id="CHEBI:57720"/>
        <dbReference type="EC" id="2.4.2.3"/>
    </reaction>
</comment>
<name>A0AAI8FE37_MESHY</name>
<evidence type="ECO:0000259" key="6">
    <source>
        <dbReference type="Pfam" id="PF01048"/>
    </source>
</evidence>
<reference evidence="7 8" key="1">
    <citation type="journal article" date="2013" name="Genome Announc.">
        <title>Complete Genome Sequence of Mycoplasma hyorhinis Strain SK76.</title>
        <authorList>
            <person name="Goodison S."/>
            <person name="Urquidi V."/>
            <person name="Kumar D."/>
            <person name="Reyes L."/>
            <person name="Rosser C.J."/>
        </authorList>
    </citation>
    <scope>NUCLEOTIDE SEQUENCE [LARGE SCALE GENOMIC DNA]</scope>
    <source>
        <strain evidence="7 8">SK76</strain>
    </source>
</reference>
<dbReference type="GO" id="GO:0006152">
    <property type="term" value="P:purine nucleoside catabolic process"/>
    <property type="evidence" value="ECO:0007669"/>
    <property type="project" value="TreeGrafter"/>
</dbReference>
<gene>
    <name evidence="7" type="ORF">MOS_653</name>
</gene>
<protein>
    <recommendedName>
        <fullName evidence="2">Uridine phosphorylase</fullName>
        <ecNumber evidence="1">2.4.2.3</ecNumber>
    </recommendedName>
</protein>